<evidence type="ECO:0000313" key="2">
    <source>
        <dbReference type="EMBL" id="QDU22947.1"/>
    </source>
</evidence>
<dbReference type="AlphaFoldDB" id="A0A517XZK9"/>
<dbReference type="OrthoDB" id="285651at2"/>
<keyword evidence="3" id="KW-1185">Reference proteome</keyword>
<evidence type="ECO:0000313" key="3">
    <source>
        <dbReference type="Proteomes" id="UP000319576"/>
    </source>
</evidence>
<reference evidence="2 3" key="1">
    <citation type="submission" date="2019-02" db="EMBL/GenBank/DDBJ databases">
        <title>Deep-cultivation of Planctomycetes and their phenomic and genomic characterization uncovers novel biology.</title>
        <authorList>
            <person name="Wiegand S."/>
            <person name="Jogler M."/>
            <person name="Boedeker C."/>
            <person name="Pinto D."/>
            <person name="Vollmers J."/>
            <person name="Rivas-Marin E."/>
            <person name="Kohn T."/>
            <person name="Peeters S.H."/>
            <person name="Heuer A."/>
            <person name="Rast P."/>
            <person name="Oberbeckmann S."/>
            <person name="Bunk B."/>
            <person name="Jeske O."/>
            <person name="Meyerdierks A."/>
            <person name="Storesund J.E."/>
            <person name="Kallscheuer N."/>
            <person name="Luecker S."/>
            <person name="Lage O.M."/>
            <person name="Pohl T."/>
            <person name="Merkel B.J."/>
            <person name="Hornburger P."/>
            <person name="Mueller R.-W."/>
            <person name="Bruemmer F."/>
            <person name="Labrenz M."/>
            <person name="Spormann A.M."/>
            <person name="Op den Camp H."/>
            <person name="Overmann J."/>
            <person name="Amann R."/>
            <person name="Jetten M.S.M."/>
            <person name="Mascher T."/>
            <person name="Medema M.H."/>
            <person name="Devos D.P."/>
            <person name="Kaster A.-K."/>
            <person name="Ovreas L."/>
            <person name="Rohde M."/>
            <person name="Galperin M.Y."/>
            <person name="Jogler C."/>
        </authorList>
    </citation>
    <scope>NUCLEOTIDE SEQUENCE [LARGE SCALE GENOMIC DNA]</scope>
    <source>
        <strain evidence="2 3">ETA_A1</strain>
    </source>
</reference>
<sequence>MAVANYTDANGHYPPAYLPGPDGRPWHSWRVLVLPYIEQYTLFKEYRFDEPWDGPNNRRLAGRMPSLYRFHAGTEPDTTTSNYLAVVGPETLWPGTKKVTPAAVTDRLASTILVVENLGLGVHWMEPRDLVLADMDLRVNSPAGVSSPYTWPGVAMLDGSLHTLRAELRPEVLRALLTIDGNEPLADDGAGGWDFLADGRDRPLVP</sequence>
<name>A0A517XZK9_9BACT</name>
<organism evidence="2 3">
    <name type="scientific">Urbifossiella limnaea</name>
    <dbReference type="NCBI Taxonomy" id="2528023"/>
    <lineage>
        <taxon>Bacteria</taxon>
        <taxon>Pseudomonadati</taxon>
        <taxon>Planctomycetota</taxon>
        <taxon>Planctomycetia</taxon>
        <taxon>Gemmatales</taxon>
        <taxon>Gemmataceae</taxon>
        <taxon>Urbifossiella</taxon>
    </lineage>
</organism>
<gene>
    <name evidence="2" type="ORF">ETAA1_49360</name>
</gene>
<proteinExistence type="predicted"/>
<dbReference type="Proteomes" id="UP000319576">
    <property type="component" value="Chromosome"/>
</dbReference>
<dbReference type="KEGG" id="uli:ETAA1_49360"/>
<dbReference type="Pfam" id="PF07596">
    <property type="entry name" value="SBP_bac_10"/>
    <property type="match status" value="1"/>
</dbReference>
<feature type="domain" description="DUF1559" evidence="1">
    <location>
        <begin position="2"/>
        <end position="61"/>
    </location>
</feature>
<protein>
    <recommendedName>
        <fullName evidence="1">DUF1559 domain-containing protein</fullName>
    </recommendedName>
</protein>
<accession>A0A517XZK9</accession>
<evidence type="ECO:0000259" key="1">
    <source>
        <dbReference type="Pfam" id="PF07596"/>
    </source>
</evidence>
<dbReference type="EMBL" id="CP036273">
    <property type="protein sequence ID" value="QDU22947.1"/>
    <property type="molecule type" value="Genomic_DNA"/>
</dbReference>
<dbReference type="InterPro" id="IPR011453">
    <property type="entry name" value="DUF1559"/>
</dbReference>